<evidence type="ECO:0000313" key="1">
    <source>
        <dbReference type="EMBL" id="EFX66291.1"/>
    </source>
</evidence>
<dbReference type="Proteomes" id="UP000000305">
    <property type="component" value="Unassembled WGS sequence"/>
</dbReference>
<dbReference type="HOGENOM" id="CLU_1344480_0_0_1"/>
<protein>
    <submittedName>
        <fullName evidence="1">Uncharacterized protein</fullName>
    </submittedName>
</protein>
<dbReference type="InParanoid" id="E9HPN5"/>
<accession>E9HPN5</accession>
<reference evidence="1 2" key="1">
    <citation type="journal article" date="2011" name="Science">
        <title>The ecoresponsive genome of Daphnia pulex.</title>
        <authorList>
            <person name="Colbourne J.K."/>
            <person name="Pfrender M.E."/>
            <person name="Gilbert D."/>
            <person name="Thomas W.K."/>
            <person name="Tucker A."/>
            <person name="Oakley T.H."/>
            <person name="Tokishita S."/>
            <person name="Aerts A."/>
            <person name="Arnold G.J."/>
            <person name="Basu M.K."/>
            <person name="Bauer D.J."/>
            <person name="Caceres C.E."/>
            <person name="Carmel L."/>
            <person name="Casola C."/>
            <person name="Choi J.H."/>
            <person name="Detter J.C."/>
            <person name="Dong Q."/>
            <person name="Dusheyko S."/>
            <person name="Eads B.D."/>
            <person name="Frohlich T."/>
            <person name="Geiler-Samerotte K.A."/>
            <person name="Gerlach D."/>
            <person name="Hatcher P."/>
            <person name="Jogdeo S."/>
            <person name="Krijgsveld J."/>
            <person name="Kriventseva E.V."/>
            <person name="Kultz D."/>
            <person name="Laforsch C."/>
            <person name="Lindquist E."/>
            <person name="Lopez J."/>
            <person name="Manak J.R."/>
            <person name="Muller J."/>
            <person name="Pangilinan J."/>
            <person name="Patwardhan R.P."/>
            <person name="Pitluck S."/>
            <person name="Pritham E.J."/>
            <person name="Rechtsteiner A."/>
            <person name="Rho M."/>
            <person name="Rogozin I.B."/>
            <person name="Sakarya O."/>
            <person name="Salamov A."/>
            <person name="Schaack S."/>
            <person name="Shapiro H."/>
            <person name="Shiga Y."/>
            <person name="Skalitzky C."/>
            <person name="Smith Z."/>
            <person name="Souvorov A."/>
            <person name="Sung W."/>
            <person name="Tang Z."/>
            <person name="Tsuchiya D."/>
            <person name="Tu H."/>
            <person name="Vos H."/>
            <person name="Wang M."/>
            <person name="Wolf Y.I."/>
            <person name="Yamagata H."/>
            <person name="Yamada T."/>
            <person name="Ye Y."/>
            <person name="Shaw J.R."/>
            <person name="Andrews J."/>
            <person name="Crease T.J."/>
            <person name="Tang H."/>
            <person name="Lucas S.M."/>
            <person name="Robertson H.M."/>
            <person name="Bork P."/>
            <person name="Koonin E.V."/>
            <person name="Zdobnov E.M."/>
            <person name="Grigoriev I.V."/>
            <person name="Lynch M."/>
            <person name="Boore J.L."/>
        </authorList>
    </citation>
    <scope>NUCLEOTIDE SEQUENCE [LARGE SCALE GENOMIC DNA]</scope>
</reference>
<gene>
    <name evidence="1" type="ORF">DAPPUDRAFT_116524</name>
</gene>
<dbReference type="PhylomeDB" id="E9HPN5"/>
<name>E9HPN5_DAPPU</name>
<proteinExistence type="predicted"/>
<dbReference type="AlphaFoldDB" id="E9HPN5"/>
<organism evidence="1 2">
    <name type="scientific">Daphnia pulex</name>
    <name type="common">Water flea</name>
    <dbReference type="NCBI Taxonomy" id="6669"/>
    <lineage>
        <taxon>Eukaryota</taxon>
        <taxon>Metazoa</taxon>
        <taxon>Ecdysozoa</taxon>
        <taxon>Arthropoda</taxon>
        <taxon>Crustacea</taxon>
        <taxon>Branchiopoda</taxon>
        <taxon>Diplostraca</taxon>
        <taxon>Cladocera</taxon>
        <taxon>Anomopoda</taxon>
        <taxon>Daphniidae</taxon>
        <taxon>Daphnia</taxon>
    </lineage>
</organism>
<evidence type="ECO:0000313" key="2">
    <source>
        <dbReference type="Proteomes" id="UP000000305"/>
    </source>
</evidence>
<dbReference type="KEGG" id="dpx:DAPPUDRAFT_116524"/>
<keyword evidence="2" id="KW-1185">Reference proteome</keyword>
<sequence>MTVRGEERGAVVSSDNKTCLAAGRRFVSLKTNIEQAIERAALAIEVDCGRAQALADQLRTEFIELSEKSDFLGSAFRIDCRGEYEDCDNEELNKFREACSANHDTKLTPHDTIHQPGGIAGLNLNKDYSVFYNYKDYSKIFPGWKDPRIDEEMPVREYILATYNKQIAEKYKLKPSTNIPASYSRNLSSIKEQLEGEIAGTKSN</sequence>
<dbReference type="EMBL" id="GL732708">
    <property type="protein sequence ID" value="EFX66291.1"/>
    <property type="molecule type" value="Genomic_DNA"/>
</dbReference>